<dbReference type="CDD" id="cd07989">
    <property type="entry name" value="LPLAT_AGPAT-like"/>
    <property type="match status" value="1"/>
</dbReference>
<protein>
    <recommendedName>
        <fullName evidence="9">Phospholipid/glycerol acyltransferase domain-containing protein</fullName>
    </recommendedName>
</protein>
<evidence type="ECO:0000256" key="7">
    <source>
        <dbReference type="ARBA" id="ARBA00023315"/>
    </source>
</evidence>
<dbReference type="Pfam" id="PF01553">
    <property type="entry name" value="Acyltransferase"/>
    <property type="match status" value="1"/>
</dbReference>
<sequence length="270" mass="29852">MARPNPGSLRATVRAVGIGGHLLFGALIVLGLALWRTIGIGSINNTRPIIVRWWFQRLTPMLGLKIRVQGYSAKHALLVANHISWLDVPVLGSIAPINFLSKSEVRRWPMIGWMSAQIGTLFIKRGGNQTADLIARIAEQVRERQAVAIFPEGTTSDGHQLRRFHPRLLAAAQQPGIDVQPVAIRYGSNHSPDLIAPFIDDDTLIGHLWRVLCQPQTEVEVHFLEIIAGANMDRRTLAANCESQIAQALGITVAADRSNARRRAGEEKRR</sequence>
<reference evidence="10 11" key="1">
    <citation type="journal article" date="2020" name="Microorganisms">
        <title>Osmotic Adaptation and Compatible Solute Biosynthesis of Phototrophic Bacteria as Revealed from Genome Analyses.</title>
        <authorList>
            <person name="Imhoff J.F."/>
            <person name="Rahn T."/>
            <person name="Kunzel S."/>
            <person name="Keller A."/>
            <person name="Neulinger S.C."/>
        </authorList>
    </citation>
    <scope>NUCLEOTIDE SEQUENCE [LARGE SCALE GENOMIC DNA]</scope>
    <source>
        <strain evidence="10 11">DSM 25653</strain>
    </source>
</reference>
<keyword evidence="2" id="KW-0808">Transferase</keyword>
<evidence type="ECO:0000256" key="2">
    <source>
        <dbReference type="ARBA" id="ARBA00022679"/>
    </source>
</evidence>
<feature type="domain" description="Phospholipid/glycerol acyltransferase" evidence="9">
    <location>
        <begin position="76"/>
        <end position="187"/>
    </location>
</feature>
<evidence type="ECO:0000256" key="5">
    <source>
        <dbReference type="ARBA" id="ARBA00023098"/>
    </source>
</evidence>
<comment type="subcellular location">
    <subcellularLocation>
        <location evidence="1">Membrane</location>
    </subcellularLocation>
</comment>
<evidence type="ECO:0000256" key="1">
    <source>
        <dbReference type="ARBA" id="ARBA00004370"/>
    </source>
</evidence>
<evidence type="ECO:0000256" key="3">
    <source>
        <dbReference type="ARBA" id="ARBA00022692"/>
    </source>
</evidence>
<evidence type="ECO:0000259" key="9">
    <source>
        <dbReference type="SMART" id="SM00563"/>
    </source>
</evidence>
<dbReference type="PANTHER" id="PTHR23063:SF52">
    <property type="entry name" value="LYSOPHOSPHATIDYLCHOLINE ACYLTRANSFERASE"/>
    <property type="match status" value="1"/>
</dbReference>
<dbReference type="SUPFAM" id="SSF69593">
    <property type="entry name" value="Glycerol-3-phosphate (1)-acyltransferase"/>
    <property type="match status" value="1"/>
</dbReference>
<evidence type="ECO:0000256" key="6">
    <source>
        <dbReference type="ARBA" id="ARBA00023136"/>
    </source>
</evidence>
<evidence type="ECO:0000313" key="11">
    <source>
        <dbReference type="Proteomes" id="UP001138768"/>
    </source>
</evidence>
<keyword evidence="3 8" id="KW-0812">Transmembrane</keyword>
<evidence type="ECO:0000256" key="4">
    <source>
        <dbReference type="ARBA" id="ARBA00022989"/>
    </source>
</evidence>
<organism evidence="10 11">
    <name type="scientific">Lamprobacter modestohalophilus</name>
    <dbReference type="NCBI Taxonomy" id="1064514"/>
    <lineage>
        <taxon>Bacteria</taxon>
        <taxon>Pseudomonadati</taxon>
        <taxon>Pseudomonadota</taxon>
        <taxon>Gammaproteobacteria</taxon>
        <taxon>Chromatiales</taxon>
        <taxon>Chromatiaceae</taxon>
        <taxon>Lamprobacter</taxon>
    </lineage>
</organism>
<comment type="caution">
    <text evidence="10">The sequence shown here is derived from an EMBL/GenBank/DDBJ whole genome shotgun (WGS) entry which is preliminary data.</text>
</comment>
<gene>
    <name evidence="10" type="ORF">CKO42_01155</name>
</gene>
<dbReference type="RefSeq" id="WP_200237064.1">
    <property type="nucleotide sequence ID" value="NZ_NRRY01000002.1"/>
</dbReference>
<accession>A0A9X0W4Z1</accession>
<name>A0A9X0W4Z1_9GAMM</name>
<dbReference type="GO" id="GO:0016020">
    <property type="term" value="C:membrane"/>
    <property type="evidence" value="ECO:0007669"/>
    <property type="project" value="UniProtKB-SubCell"/>
</dbReference>
<evidence type="ECO:0000256" key="8">
    <source>
        <dbReference type="SAM" id="Phobius"/>
    </source>
</evidence>
<proteinExistence type="predicted"/>
<keyword evidence="6 8" id="KW-0472">Membrane</keyword>
<dbReference type="PANTHER" id="PTHR23063">
    <property type="entry name" value="PHOSPHOLIPID ACYLTRANSFERASE"/>
    <property type="match status" value="1"/>
</dbReference>
<dbReference type="Proteomes" id="UP001138768">
    <property type="component" value="Unassembled WGS sequence"/>
</dbReference>
<dbReference type="GO" id="GO:0016746">
    <property type="term" value="F:acyltransferase activity"/>
    <property type="evidence" value="ECO:0007669"/>
    <property type="project" value="UniProtKB-KW"/>
</dbReference>
<evidence type="ECO:0000313" key="10">
    <source>
        <dbReference type="EMBL" id="MBK1617079.1"/>
    </source>
</evidence>
<dbReference type="EMBL" id="NRRY01000002">
    <property type="protein sequence ID" value="MBK1617079.1"/>
    <property type="molecule type" value="Genomic_DNA"/>
</dbReference>
<feature type="transmembrane region" description="Helical" evidence="8">
    <location>
        <begin position="12"/>
        <end position="35"/>
    </location>
</feature>
<keyword evidence="11" id="KW-1185">Reference proteome</keyword>
<dbReference type="SMART" id="SM00563">
    <property type="entry name" value="PlsC"/>
    <property type="match status" value="1"/>
</dbReference>
<dbReference type="AlphaFoldDB" id="A0A9X0W4Z1"/>
<keyword evidence="4 8" id="KW-1133">Transmembrane helix</keyword>
<dbReference type="GO" id="GO:0006629">
    <property type="term" value="P:lipid metabolic process"/>
    <property type="evidence" value="ECO:0007669"/>
    <property type="project" value="UniProtKB-KW"/>
</dbReference>
<keyword evidence="7" id="KW-0012">Acyltransferase</keyword>
<keyword evidence="5" id="KW-0443">Lipid metabolism</keyword>
<dbReference type="InterPro" id="IPR002123">
    <property type="entry name" value="Plipid/glycerol_acylTrfase"/>
</dbReference>